<feature type="domain" description="4'-phosphopantetheinyl transferase" evidence="2">
    <location>
        <begin position="4"/>
        <end position="116"/>
    </location>
</feature>
<proteinExistence type="predicted"/>
<dbReference type="InterPro" id="IPR037143">
    <property type="entry name" value="4-PPantetheinyl_Trfase_dom_sf"/>
</dbReference>
<evidence type="ECO:0000259" key="2">
    <source>
        <dbReference type="Pfam" id="PF01648"/>
    </source>
</evidence>
<gene>
    <name evidence="3" type="ORF">M427DRAFT_50372</name>
</gene>
<evidence type="ECO:0000256" key="1">
    <source>
        <dbReference type="ARBA" id="ARBA00022679"/>
    </source>
</evidence>
<organism evidence="3 4">
    <name type="scientific">Gonapodya prolifera (strain JEL478)</name>
    <name type="common">Monoblepharis prolifera</name>
    <dbReference type="NCBI Taxonomy" id="1344416"/>
    <lineage>
        <taxon>Eukaryota</taxon>
        <taxon>Fungi</taxon>
        <taxon>Fungi incertae sedis</taxon>
        <taxon>Chytridiomycota</taxon>
        <taxon>Chytridiomycota incertae sedis</taxon>
        <taxon>Monoblepharidomycetes</taxon>
        <taxon>Monoblepharidales</taxon>
        <taxon>Gonapodyaceae</taxon>
        <taxon>Gonapodya</taxon>
    </lineage>
</organism>
<dbReference type="Gene3D" id="3.90.470.20">
    <property type="entry name" value="4'-phosphopantetheinyl transferase domain"/>
    <property type="match status" value="1"/>
</dbReference>
<dbReference type="GO" id="GO:0000287">
    <property type="term" value="F:magnesium ion binding"/>
    <property type="evidence" value="ECO:0007669"/>
    <property type="project" value="InterPro"/>
</dbReference>
<dbReference type="AlphaFoldDB" id="A0A139AZ82"/>
<dbReference type="OrthoDB" id="15433at2759"/>
<name>A0A139AZ82_GONPJ</name>
<sequence length="179" mass="19961">MIVGVGIDIVNIPRIQRILFPLLPTSPVAKAPQIRQGASRFLRRILTYAELDDFRARFPSAAPLIVTGDDSSRALTDIDSLSIARWVGARWAFKEAAYKALYPVHVLSARDVSVMRSFGANRKLPGKPYLVFKEDVVEKVARHHMHDGVLDLPTLNAFCSVSHDGEYLVGQVILEIINR</sequence>
<dbReference type="SUPFAM" id="SSF56214">
    <property type="entry name" value="4'-phosphopantetheinyl transferase"/>
    <property type="match status" value="1"/>
</dbReference>
<accession>A0A139AZ82</accession>
<reference evidence="3 4" key="1">
    <citation type="journal article" date="2015" name="Genome Biol. Evol.">
        <title>Phylogenomic analyses indicate that early fungi evolved digesting cell walls of algal ancestors of land plants.</title>
        <authorList>
            <person name="Chang Y."/>
            <person name="Wang S."/>
            <person name="Sekimoto S."/>
            <person name="Aerts A.L."/>
            <person name="Choi C."/>
            <person name="Clum A."/>
            <person name="LaButti K.M."/>
            <person name="Lindquist E.A."/>
            <person name="Yee Ngan C."/>
            <person name="Ohm R.A."/>
            <person name="Salamov A.A."/>
            <person name="Grigoriev I.V."/>
            <person name="Spatafora J.W."/>
            <person name="Berbee M.L."/>
        </authorList>
    </citation>
    <scope>NUCLEOTIDE SEQUENCE [LARGE SCALE GENOMIC DNA]</scope>
    <source>
        <strain evidence="3 4">JEL478</strain>
    </source>
</reference>
<dbReference type="GO" id="GO:0008897">
    <property type="term" value="F:holo-[acyl-carrier-protein] synthase activity"/>
    <property type="evidence" value="ECO:0007669"/>
    <property type="project" value="InterPro"/>
</dbReference>
<dbReference type="Pfam" id="PF01648">
    <property type="entry name" value="ACPS"/>
    <property type="match status" value="1"/>
</dbReference>
<dbReference type="Proteomes" id="UP000070544">
    <property type="component" value="Unassembled WGS sequence"/>
</dbReference>
<dbReference type="OMA" id="HDGEYVF"/>
<evidence type="ECO:0000313" key="3">
    <source>
        <dbReference type="EMBL" id="KXS22010.1"/>
    </source>
</evidence>
<keyword evidence="4" id="KW-1185">Reference proteome</keyword>
<evidence type="ECO:0000313" key="4">
    <source>
        <dbReference type="Proteomes" id="UP000070544"/>
    </source>
</evidence>
<dbReference type="EMBL" id="KQ965731">
    <property type="protein sequence ID" value="KXS22010.1"/>
    <property type="molecule type" value="Genomic_DNA"/>
</dbReference>
<dbReference type="InterPro" id="IPR008278">
    <property type="entry name" value="4-PPantetheinyl_Trfase_dom"/>
</dbReference>
<keyword evidence="1" id="KW-0808">Transferase</keyword>
<protein>
    <recommendedName>
        <fullName evidence="2">4'-phosphopantetheinyl transferase domain-containing protein</fullName>
    </recommendedName>
</protein>